<gene>
    <name evidence="1" type="ORF">B0T10DRAFT_558849</name>
</gene>
<sequence>MAQPPKIPQYTSIPTQHWGEFEDFYEKPLGQHFTQADGFCGGESIENSGVLLHNRYGPGQCGVKVEIPALRAAYVPAQNLSFHSQTPLALAFPVLTEYDYWFQPAEVSKDSDDEAFGVGKTDYAQINVSSMTQITGGDLGSLVFRKQWAELPEDFGSVSEGLAILVFRRDQDGEMAELEGAIGCSVDPRWIMGVNWQTTSRNDWAWASFGRATKSTIMNRRSPPSDYGGERLFLPVNDGSWCRIRLSQKWLEALTPNAPGRNTSTIVIVLEYQVPQLLNVDNFAKYFDPISPELIPFVEHIVSTLLVDGIQRIGTRTQPSAMMMREIFGYTLAEKSGHQTKATWLSERKWALTDAA</sequence>
<name>A0A9P8WAL9_9HYPO</name>
<proteinExistence type="predicted"/>
<dbReference type="OrthoDB" id="5342924at2759"/>
<comment type="caution">
    <text evidence="1">The sequence shown here is derived from an EMBL/GenBank/DDBJ whole genome shotgun (WGS) entry which is preliminary data.</text>
</comment>
<evidence type="ECO:0000313" key="1">
    <source>
        <dbReference type="EMBL" id="KAH6894729.1"/>
    </source>
</evidence>
<protein>
    <submittedName>
        <fullName evidence="1">Uncharacterized protein</fullName>
    </submittedName>
</protein>
<accession>A0A9P8WAL9</accession>
<keyword evidence="2" id="KW-1185">Reference proteome</keyword>
<dbReference type="EMBL" id="JAGPYM010000005">
    <property type="protein sequence ID" value="KAH6894729.1"/>
    <property type="molecule type" value="Genomic_DNA"/>
</dbReference>
<dbReference type="Proteomes" id="UP000777438">
    <property type="component" value="Unassembled WGS sequence"/>
</dbReference>
<reference evidence="1 2" key="1">
    <citation type="journal article" date="2021" name="Nat. Commun.">
        <title>Genetic determinants of endophytism in the Arabidopsis root mycobiome.</title>
        <authorList>
            <person name="Mesny F."/>
            <person name="Miyauchi S."/>
            <person name="Thiergart T."/>
            <person name="Pickel B."/>
            <person name="Atanasova L."/>
            <person name="Karlsson M."/>
            <person name="Huettel B."/>
            <person name="Barry K.W."/>
            <person name="Haridas S."/>
            <person name="Chen C."/>
            <person name="Bauer D."/>
            <person name="Andreopoulos W."/>
            <person name="Pangilinan J."/>
            <person name="LaButti K."/>
            <person name="Riley R."/>
            <person name="Lipzen A."/>
            <person name="Clum A."/>
            <person name="Drula E."/>
            <person name="Henrissat B."/>
            <person name="Kohler A."/>
            <person name="Grigoriev I.V."/>
            <person name="Martin F.M."/>
            <person name="Hacquard S."/>
        </authorList>
    </citation>
    <scope>NUCLEOTIDE SEQUENCE [LARGE SCALE GENOMIC DNA]</scope>
    <source>
        <strain evidence="1 2">MPI-CAGE-CH-0241</strain>
    </source>
</reference>
<dbReference type="AlphaFoldDB" id="A0A9P8WAL9"/>
<organism evidence="1 2">
    <name type="scientific">Thelonectria olida</name>
    <dbReference type="NCBI Taxonomy" id="1576542"/>
    <lineage>
        <taxon>Eukaryota</taxon>
        <taxon>Fungi</taxon>
        <taxon>Dikarya</taxon>
        <taxon>Ascomycota</taxon>
        <taxon>Pezizomycotina</taxon>
        <taxon>Sordariomycetes</taxon>
        <taxon>Hypocreomycetidae</taxon>
        <taxon>Hypocreales</taxon>
        <taxon>Nectriaceae</taxon>
        <taxon>Thelonectria</taxon>
    </lineage>
</organism>
<evidence type="ECO:0000313" key="2">
    <source>
        <dbReference type="Proteomes" id="UP000777438"/>
    </source>
</evidence>